<accession>A0AAD5WVT0</accession>
<feature type="region of interest" description="Disordered" evidence="1">
    <location>
        <begin position="643"/>
        <end position="687"/>
    </location>
</feature>
<protein>
    <submittedName>
        <fullName evidence="2">Uncharacterized protein</fullName>
    </submittedName>
</protein>
<feature type="region of interest" description="Disordered" evidence="1">
    <location>
        <begin position="1"/>
        <end position="38"/>
    </location>
</feature>
<feature type="region of interest" description="Disordered" evidence="1">
    <location>
        <begin position="425"/>
        <end position="457"/>
    </location>
</feature>
<gene>
    <name evidence="2" type="ORF">MKZ38_007850</name>
</gene>
<proteinExistence type="predicted"/>
<evidence type="ECO:0000313" key="2">
    <source>
        <dbReference type="EMBL" id="KAJ2904518.1"/>
    </source>
</evidence>
<comment type="caution">
    <text evidence="2">The sequence shown here is derived from an EMBL/GenBank/DDBJ whole genome shotgun (WGS) entry which is preliminary data.</text>
</comment>
<dbReference type="AlphaFoldDB" id="A0AAD5WVT0"/>
<keyword evidence="3" id="KW-1185">Reference proteome</keyword>
<evidence type="ECO:0000256" key="1">
    <source>
        <dbReference type="SAM" id="MobiDB-lite"/>
    </source>
</evidence>
<sequence>MSAFREGRGRRRESPRKRSGSRVRHRSRSGTRLPKRIFSPDSNYRSLYDAEPQVCERKLEELKDYIVCQMRFEEPHPYEDYTDKFFISQFRELQDGIERWSTDMTLDYDWDHNSVPGSVWQGPIIPKELVRYVEMVATEDPLFENDWENVIRDHVQRRLLLQAVMWKVLHVHVFSKLLFGASSAQEKMFDSADEVLVNVEGFTRTEIRSKTVRACLGSQIVTDDFYDEADTIAMKLTAMFRPILVLNDIGGFFLSQSTLQKNYHWFHNIVSVAGYLSICIRYSPTIFEWQLLQPNDFWSVHVDEPFSELKNKSHQQFDRSLKAATGGNEGSQSASRWATSVKVKIASSPGVSRHKRGDGTEFNQYNGTRVVKIQSQSAVFYCARQNPKKLAQYVAEKNGGVEVQTGTQGKAAKFGSWAAILKYGRSRTGGTDPPSAGKDSRESVRGGGYDDGDSPLITPAQGLENLTRRRKGLLGGSPGSGLTMAEESIFVSGWSKKLDWNIFAVLLMLVAFALLRGRGFNGQVDLVIKGNANWAQDSVKEVYSYTALPLATTLFSSAVSVWQHMAIPTANVIFQTKTAEEASRATSDMPHPVPPAETTTTIEPEEGTVLSVLLASLTNPFWSMTSSLWGYTEDLEANFAKDGEAKHEEAQPQKPFAKKQAKPTTLGANPPPTEDPQAKLLGTGPHY</sequence>
<dbReference type="EMBL" id="JAKWBI020000051">
    <property type="protein sequence ID" value="KAJ2904518.1"/>
    <property type="molecule type" value="Genomic_DNA"/>
</dbReference>
<organism evidence="2 3">
    <name type="scientific">Zalerion maritima</name>
    <dbReference type="NCBI Taxonomy" id="339359"/>
    <lineage>
        <taxon>Eukaryota</taxon>
        <taxon>Fungi</taxon>
        <taxon>Dikarya</taxon>
        <taxon>Ascomycota</taxon>
        <taxon>Pezizomycotina</taxon>
        <taxon>Sordariomycetes</taxon>
        <taxon>Lulworthiomycetidae</taxon>
        <taxon>Lulworthiales</taxon>
        <taxon>Lulworthiaceae</taxon>
        <taxon>Zalerion</taxon>
    </lineage>
</organism>
<dbReference type="Proteomes" id="UP001201980">
    <property type="component" value="Unassembled WGS sequence"/>
</dbReference>
<name>A0AAD5WVT0_9PEZI</name>
<feature type="compositionally biased region" description="Basic residues" evidence="1">
    <location>
        <begin position="8"/>
        <end position="35"/>
    </location>
</feature>
<evidence type="ECO:0000313" key="3">
    <source>
        <dbReference type="Proteomes" id="UP001201980"/>
    </source>
</evidence>
<reference evidence="2" key="1">
    <citation type="submission" date="2022-07" db="EMBL/GenBank/DDBJ databases">
        <title>Draft genome sequence of Zalerion maritima ATCC 34329, a (micro)plastics degrading marine fungus.</title>
        <authorList>
            <person name="Paco A."/>
            <person name="Goncalves M.F.M."/>
            <person name="Rocha-Santos T.A.P."/>
            <person name="Alves A."/>
        </authorList>
    </citation>
    <scope>NUCLEOTIDE SEQUENCE</scope>
    <source>
        <strain evidence="2">ATCC 34329</strain>
    </source>
</reference>